<dbReference type="EMBL" id="JACHFQ010000005">
    <property type="protein sequence ID" value="MBB5226309.1"/>
    <property type="molecule type" value="Genomic_DNA"/>
</dbReference>
<evidence type="ECO:0000313" key="11">
    <source>
        <dbReference type="EMBL" id="MBB5226309.1"/>
    </source>
</evidence>
<dbReference type="Proteomes" id="UP000518887">
    <property type="component" value="Unassembled WGS sequence"/>
</dbReference>
<keyword evidence="12" id="KW-1185">Reference proteome</keyword>
<dbReference type="GO" id="GO:0005975">
    <property type="term" value="P:carbohydrate metabolic process"/>
    <property type="evidence" value="ECO:0007669"/>
    <property type="project" value="InterPro"/>
</dbReference>
<reference evidence="11 12" key="1">
    <citation type="submission" date="2020-08" db="EMBL/GenBank/DDBJ databases">
        <title>Genomic Encyclopedia of Type Strains, Phase IV (KMG-IV): sequencing the most valuable type-strain genomes for metagenomic binning, comparative biology and taxonomic classification.</title>
        <authorList>
            <person name="Goeker M."/>
        </authorList>
    </citation>
    <scope>NUCLEOTIDE SEQUENCE [LARGE SCALE GENOMIC DNA]</scope>
    <source>
        <strain evidence="11 12">DSM 103462</strain>
    </source>
</reference>
<dbReference type="RefSeq" id="WP_184659445.1">
    <property type="nucleotide sequence ID" value="NZ_CP031518.1"/>
</dbReference>
<dbReference type="PANTHER" id="PTHR32438:SF5">
    <property type="entry name" value="4-ALPHA-GLUCANOTRANSFERASE DPE1, CHLOROPLASTIC_AMYLOPLASTIC"/>
    <property type="match status" value="1"/>
</dbReference>
<evidence type="ECO:0000256" key="10">
    <source>
        <dbReference type="RuleBase" id="RU361207"/>
    </source>
</evidence>
<dbReference type="NCBIfam" id="NF011080">
    <property type="entry name" value="PRK14508.1-3"/>
    <property type="match status" value="1"/>
</dbReference>
<evidence type="ECO:0000256" key="9">
    <source>
        <dbReference type="ARBA" id="ARBA00031501"/>
    </source>
</evidence>
<accession>A0A7W8LMA2</accession>
<evidence type="ECO:0000256" key="7">
    <source>
        <dbReference type="ARBA" id="ARBA00023277"/>
    </source>
</evidence>
<dbReference type="InterPro" id="IPR003385">
    <property type="entry name" value="Glyco_hydro_77"/>
</dbReference>
<comment type="similarity">
    <text evidence="2 10">Belongs to the disproportionating enzyme family.</text>
</comment>
<sequence length="542" mass="60959">MRKAGILMHPTSLPGSAGIGTFGKSAFAFVDFLEKAGMKIWQLLPLGPTGYGDSPYQSFSTFALNPLLIDFEDLVARGWASPKLTKKPSYIKTKGDVDFGSVVWWKSHALKEIAKYFLELITNPDVSASDNFDPNTKMEFFTFCRENQYWLRDYAAFMSIKSFYDAKAAKQAEEEKCAVNGTWNVYWEKNLSKHDEKAVEKWINEHTEDFLQTEVIQFFAAKQWACVHEYARSKGIEIVGDVPIFVAADSSDVWANQKLFQIGKDGKFTGVAGVPPDYFSATGQLWGNPLYDWKAMKKDGYAWWIARVKKMLSLVDYVRIDHFRGFESYWSVPFGSLTAETGKWEKGPGIELFDAIKKELGELPLIAEDLGIITEEVRALRDEAKLPGMKVLQFAFDKNEWKAGGLKNVFLPHNYEATNCVAYTGTHDNDTSQGLFESLDDESLVLIADYLTGEKNTVEGAKKLVRSKKLTKMFVKSALSSIADIAVIPLQDVYCIGTNARMNTPSTSGKNWAWRADKSLIEGAKAEKAAQWLKNLSVLYAR</sequence>
<dbReference type="PANTHER" id="PTHR32438">
    <property type="entry name" value="4-ALPHA-GLUCANOTRANSFERASE DPE1, CHLOROPLASTIC/AMYLOPLASTIC"/>
    <property type="match status" value="1"/>
</dbReference>
<dbReference type="EC" id="2.4.1.25" evidence="3 10"/>
<evidence type="ECO:0000313" key="12">
    <source>
        <dbReference type="Proteomes" id="UP000518887"/>
    </source>
</evidence>
<proteinExistence type="inferred from homology"/>
<protein>
    <recommendedName>
        <fullName evidence="4 10">4-alpha-glucanotransferase</fullName>
        <ecNumber evidence="3 10">2.4.1.25</ecNumber>
    </recommendedName>
    <alternativeName>
        <fullName evidence="8 10">Amylomaltase</fullName>
    </alternativeName>
    <alternativeName>
        <fullName evidence="9 10">Disproportionating enzyme</fullName>
    </alternativeName>
</protein>
<dbReference type="Gene3D" id="3.20.20.80">
    <property type="entry name" value="Glycosidases"/>
    <property type="match status" value="1"/>
</dbReference>
<dbReference type="Pfam" id="PF02446">
    <property type="entry name" value="Glyco_hydro_77"/>
    <property type="match status" value="1"/>
</dbReference>
<dbReference type="SUPFAM" id="SSF51445">
    <property type="entry name" value="(Trans)glycosidases"/>
    <property type="match status" value="1"/>
</dbReference>
<evidence type="ECO:0000256" key="6">
    <source>
        <dbReference type="ARBA" id="ARBA00022679"/>
    </source>
</evidence>
<keyword evidence="7 10" id="KW-0119">Carbohydrate metabolism</keyword>
<dbReference type="AlphaFoldDB" id="A0A7W8LMA2"/>
<gene>
    <name evidence="11" type="ORF">HNP76_001682</name>
</gene>
<comment type="caution">
    <text evidence="11">The sequence shown here is derived from an EMBL/GenBank/DDBJ whole genome shotgun (WGS) entry which is preliminary data.</text>
</comment>
<name>A0A7W8LMA2_9SPIR</name>
<dbReference type="InterPro" id="IPR017853">
    <property type="entry name" value="GH"/>
</dbReference>
<evidence type="ECO:0000256" key="8">
    <source>
        <dbReference type="ARBA" id="ARBA00031423"/>
    </source>
</evidence>
<evidence type="ECO:0000256" key="5">
    <source>
        <dbReference type="ARBA" id="ARBA00022676"/>
    </source>
</evidence>
<evidence type="ECO:0000256" key="2">
    <source>
        <dbReference type="ARBA" id="ARBA00005684"/>
    </source>
</evidence>
<dbReference type="NCBIfam" id="TIGR00217">
    <property type="entry name" value="malQ"/>
    <property type="match status" value="1"/>
</dbReference>
<comment type="catalytic activity">
    <reaction evidence="1 10">
        <text>Transfers a segment of a (1-&gt;4)-alpha-D-glucan to a new position in an acceptor, which may be glucose or a (1-&gt;4)-alpha-D-glucan.</text>
        <dbReference type="EC" id="2.4.1.25"/>
    </reaction>
</comment>
<dbReference type="GO" id="GO:0004134">
    <property type="term" value="F:4-alpha-glucanotransferase activity"/>
    <property type="evidence" value="ECO:0007669"/>
    <property type="project" value="UniProtKB-EC"/>
</dbReference>
<evidence type="ECO:0000256" key="1">
    <source>
        <dbReference type="ARBA" id="ARBA00000439"/>
    </source>
</evidence>
<evidence type="ECO:0000256" key="4">
    <source>
        <dbReference type="ARBA" id="ARBA00020295"/>
    </source>
</evidence>
<keyword evidence="6 10" id="KW-0808">Transferase</keyword>
<keyword evidence="5 10" id="KW-0328">Glycosyltransferase</keyword>
<organism evidence="11 12">
    <name type="scientific">Treponema ruminis</name>
    <dbReference type="NCBI Taxonomy" id="744515"/>
    <lineage>
        <taxon>Bacteria</taxon>
        <taxon>Pseudomonadati</taxon>
        <taxon>Spirochaetota</taxon>
        <taxon>Spirochaetia</taxon>
        <taxon>Spirochaetales</taxon>
        <taxon>Treponemataceae</taxon>
        <taxon>Treponema</taxon>
    </lineage>
</organism>
<evidence type="ECO:0000256" key="3">
    <source>
        <dbReference type="ARBA" id="ARBA00012560"/>
    </source>
</evidence>